<dbReference type="Gene3D" id="3.30.720.160">
    <property type="entry name" value="Bifunctional DNA primase/polymerase, N-terminal"/>
    <property type="match status" value="1"/>
</dbReference>
<keyword evidence="3" id="KW-1185">Reference proteome</keyword>
<accession>A0A895YFC0</accession>
<dbReference type="SUPFAM" id="SSF56747">
    <property type="entry name" value="Prim-pol domain"/>
    <property type="match status" value="1"/>
</dbReference>
<dbReference type="SMART" id="SM00943">
    <property type="entry name" value="Prim-Pol"/>
    <property type="match status" value="1"/>
</dbReference>
<gene>
    <name evidence="2" type="ORF">JQS43_21845</name>
</gene>
<dbReference type="EMBL" id="CP070499">
    <property type="protein sequence ID" value="QSB14139.1"/>
    <property type="molecule type" value="Genomic_DNA"/>
</dbReference>
<sequence length="305" mass="32605">MRRDPLTHRHPNPNGGPTMELLTAALAAADRGWRVFPLRPDDKRPAIRDWEPRATLDPSRIQRCWTTGPYGVGIACGPSRLVVLDLDTPKPDQTPPPAWAREGIHNGADVLAALAEQHQQPLPVDTYTVTTGRGGTHLYYQHPAGQQLRNTARQLGWLVDTRAHGGYVVAAGSTVAGRPYLETWLSDPAPLPAWLAELLTPAPPPPVRPVVVDLPTNRRGAYLATAIARQVDHVTTAPEGQRNQALYRSAVALGQLVAGGELTQPDVTAALTGAGQAAGLGARETARTIASGLRAGHHRPRSVAA</sequence>
<dbReference type="AlphaFoldDB" id="A0A895YFC0"/>
<evidence type="ECO:0000313" key="2">
    <source>
        <dbReference type="EMBL" id="QSB14139.1"/>
    </source>
</evidence>
<proteinExistence type="predicted"/>
<reference evidence="2" key="1">
    <citation type="submission" date="2021-02" db="EMBL/GenBank/DDBJ databases">
        <title>Natrosporangium hydrolyticum gen. nov., sp. nov, a haloalkaliphilic actinobacterium from a soda solonchak soil.</title>
        <authorList>
            <person name="Sorokin D.Y."/>
            <person name="Khijniak T.V."/>
            <person name="Zakharycheva A.P."/>
            <person name="Boueva O.V."/>
            <person name="Ariskina E.V."/>
            <person name="Hahnke R.L."/>
            <person name="Bunk B."/>
            <person name="Sproer C."/>
            <person name="Schumann P."/>
            <person name="Evtushenko L.I."/>
            <person name="Kublanov I.V."/>
        </authorList>
    </citation>
    <scope>NUCLEOTIDE SEQUENCE</scope>
    <source>
        <strain evidence="2">DSM 106523</strain>
    </source>
</reference>
<protein>
    <submittedName>
        <fullName evidence="2">Bifunctional DNA primase/polymerase</fullName>
    </submittedName>
</protein>
<dbReference type="CDD" id="cd04859">
    <property type="entry name" value="Prim_Pol"/>
    <property type="match status" value="1"/>
</dbReference>
<organism evidence="2 3">
    <name type="scientific">Natronosporangium hydrolyticum</name>
    <dbReference type="NCBI Taxonomy" id="2811111"/>
    <lineage>
        <taxon>Bacteria</taxon>
        <taxon>Bacillati</taxon>
        <taxon>Actinomycetota</taxon>
        <taxon>Actinomycetes</taxon>
        <taxon>Micromonosporales</taxon>
        <taxon>Micromonosporaceae</taxon>
        <taxon>Natronosporangium</taxon>
    </lineage>
</organism>
<dbReference type="Proteomes" id="UP000662857">
    <property type="component" value="Chromosome"/>
</dbReference>
<evidence type="ECO:0000259" key="1">
    <source>
        <dbReference type="SMART" id="SM00943"/>
    </source>
</evidence>
<dbReference type="InterPro" id="IPR015330">
    <property type="entry name" value="DNA_primase/pol_bifunc_N"/>
</dbReference>
<name>A0A895YFC0_9ACTN</name>
<dbReference type="Pfam" id="PF09250">
    <property type="entry name" value="Prim-Pol"/>
    <property type="match status" value="1"/>
</dbReference>
<dbReference type="KEGG" id="nhy:JQS43_21845"/>
<evidence type="ECO:0000313" key="3">
    <source>
        <dbReference type="Proteomes" id="UP000662857"/>
    </source>
</evidence>
<feature type="domain" description="DNA primase/polymerase bifunctional N-terminal" evidence="1">
    <location>
        <begin position="25"/>
        <end position="195"/>
    </location>
</feature>